<feature type="domain" description="DNA polymerase III alpha subunit finger" evidence="10">
    <location>
        <begin position="83"/>
        <end position="138"/>
    </location>
</feature>
<dbReference type="InterPro" id="IPR004805">
    <property type="entry name" value="DnaE2/DnaE/PolC"/>
</dbReference>
<dbReference type="PANTHER" id="PTHR32294:SF4">
    <property type="entry name" value="ERROR-PRONE DNA POLYMERASE"/>
    <property type="match status" value="1"/>
</dbReference>
<evidence type="ECO:0000256" key="8">
    <source>
        <dbReference type="SAM" id="MobiDB-lite"/>
    </source>
</evidence>
<evidence type="ECO:0000256" key="6">
    <source>
        <dbReference type="ARBA" id="ARBA00022932"/>
    </source>
</evidence>
<keyword evidence="2" id="KW-0808">Transferase</keyword>
<sequence>PELREVAAEDHGRLWELVEALDELPFEAAMHPCGLLVSNGGLLERTPMAPTTVDNIAMSQFDKEDIEDTGHPKIDIIGVRMQSALAHAAAEIERVTGEPLDLDDPAQVPPDDPATYGLISSGDTLGTFQLESPGQREL</sequence>
<evidence type="ECO:0000256" key="4">
    <source>
        <dbReference type="ARBA" id="ARBA00022705"/>
    </source>
</evidence>
<keyword evidence="1" id="KW-0963">Cytoplasm</keyword>
<dbReference type="Pfam" id="PF17657">
    <property type="entry name" value="DNA_pol3_finger"/>
    <property type="match status" value="1"/>
</dbReference>
<comment type="caution">
    <text evidence="11">The sequence shown here is derived from an EMBL/GenBank/DDBJ whole genome shotgun (WGS) entry which is preliminary data.</text>
</comment>
<evidence type="ECO:0000313" key="12">
    <source>
        <dbReference type="Proteomes" id="UP001180754"/>
    </source>
</evidence>
<evidence type="ECO:0000256" key="2">
    <source>
        <dbReference type="ARBA" id="ARBA00022679"/>
    </source>
</evidence>
<evidence type="ECO:0000313" key="11">
    <source>
        <dbReference type="EMBL" id="MDT0551350.1"/>
    </source>
</evidence>
<feature type="region of interest" description="Disordered" evidence="8">
    <location>
        <begin position="97"/>
        <end position="138"/>
    </location>
</feature>
<keyword evidence="7" id="KW-0234">DNA repair</keyword>
<keyword evidence="12" id="KW-1185">Reference proteome</keyword>
<evidence type="ECO:0000256" key="1">
    <source>
        <dbReference type="ARBA" id="ARBA00022490"/>
    </source>
</evidence>
<gene>
    <name evidence="11" type="ORF">RND15_53240</name>
</gene>
<keyword evidence="3" id="KW-0548">Nucleotidyltransferase</keyword>
<organism evidence="11 12">
    <name type="scientific">Streptomyces lonegramiae</name>
    <dbReference type="NCBI Taxonomy" id="3075524"/>
    <lineage>
        <taxon>Bacteria</taxon>
        <taxon>Bacillati</taxon>
        <taxon>Actinomycetota</taxon>
        <taxon>Actinomycetes</taxon>
        <taxon>Kitasatosporales</taxon>
        <taxon>Streptomycetaceae</taxon>
        <taxon>Streptomyces</taxon>
    </lineage>
</organism>
<evidence type="ECO:0000256" key="5">
    <source>
        <dbReference type="ARBA" id="ARBA00022763"/>
    </source>
</evidence>
<dbReference type="PANTHER" id="PTHR32294">
    <property type="entry name" value="DNA POLYMERASE III SUBUNIT ALPHA"/>
    <property type="match status" value="1"/>
</dbReference>
<feature type="non-terminal residue" evidence="11">
    <location>
        <position position="138"/>
    </location>
</feature>
<keyword evidence="5" id="KW-0227">DNA damage</keyword>
<keyword evidence="6" id="KW-0239">DNA-directed DNA polymerase</keyword>
<reference evidence="11" key="1">
    <citation type="submission" date="2024-05" db="EMBL/GenBank/DDBJ databases">
        <title>30 novel species of actinomycetes from the DSMZ collection.</title>
        <authorList>
            <person name="Nouioui I."/>
        </authorList>
    </citation>
    <scope>NUCLEOTIDE SEQUENCE</scope>
    <source>
        <strain evidence="11">DSM 41529</strain>
    </source>
</reference>
<dbReference type="Pfam" id="PF07733">
    <property type="entry name" value="DNA_pol3_alpha"/>
    <property type="match status" value="1"/>
</dbReference>
<name>A0ABU2Y233_9ACTN</name>
<feature type="domain" description="Bacterial DNA polymerase III alpha subunit NTPase" evidence="9">
    <location>
        <begin position="8"/>
        <end position="78"/>
    </location>
</feature>
<dbReference type="Proteomes" id="UP001180754">
    <property type="component" value="Unassembled WGS sequence"/>
</dbReference>
<dbReference type="InterPro" id="IPR040982">
    <property type="entry name" value="DNA_pol3_finger"/>
</dbReference>
<evidence type="ECO:0000259" key="9">
    <source>
        <dbReference type="Pfam" id="PF07733"/>
    </source>
</evidence>
<evidence type="ECO:0000256" key="3">
    <source>
        <dbReference type="ARBA" id="ARBA00022695"/>
    </source>
</evidence>
<feature type="compositionally biased region" description="Polar residues" evidence="8">
    <location>
        <begin position="121"/>
        <end position="132"/>
    </location>
</feature>
<feature type="non-terminal residue" evidence="11">
    <location>
        <position position="1"/>
    </location>
</feature>
<dbReference type="EMBL" id="JAVRFD010001001">
    <property type="protein sequence ID" value="MDT0551350.1"/>
    <property type="molecule type" value="Genomic_DNA"/>
</dbReference>
<evidence type="ECO:0000256" key="7">
    <source>
        <dbReference type="ARBA" id="ARBA00023204"/>
    </source>
</evidence>
<proteinExistence type="predicted"/>
<protein>
    <submittedName>
        <fullName evidence="11">DNA polymerase III subunit alpha</fullName>
    </submittedName>
</protein>
<accession>A0ABU2Y233</accession>
<evidence type="ECO:0000259" key="10">
    <source>
        <dbReference type="Pfam" id="PF17657"/>
    </source>
</evidence>
<keyword evidence="4" id="KW-0235">DNA replication</keyword>
<dbReference type="InterPro" id="IPR011708">
    <property type="entry name" value="DNA_pol3_alpha_NTPase_dom"/>
</dbReference>